<dbReference type="OrthoDB" id="2098736at2759"/>
<proteinExistence type="predicted"/>
<evidence type="ECO:0000256" key="1">
    <source>
        <dbReference type="SAM" id="MobiDB-lite"/>
    </source>
</evidence>
<gene>
    <name evidence="2" type="ORF">BDEG_24009</name>
</gene>
<feature type="compositionally biased region" description="Low complexity" evidence="1">
    <location>
        <begin position="384"/>
        <end position="393"/>
    </location>
</feature>
<evidence type="ECO:0000313" key="2">
    <source>
        <dbReference type="EMBL" id="OAJ40246.1"/>
    </source>
</evidence>
<name>A0A177WKB8_BATDL</name>
<feature type="region of interest" description="Disordered" evidence="1">
    <location>
        <begin position="80"/>
        <end position="211"/>
    </location>
</feature>
<feature type="compositionally biased region" description="Basic and acidic residues" evidence="1">
    <location>
        <begin position="409"/>
        <end position="422"/>
    </location>
</feature>
<dbReference type="VEuPathDB" id="FungiDB:BDEG_24009"/>
<reference evidence="2 3" key="2">
    <citation type="submission" date="2016-05" db="EMBL/GenBank/DDBJ databases">
        <title>Lineage-specific infection strategies underlie the spectrum of fungal disease in amphibians.</title>
        <authorList>
            <person name="Cuomo C.A."/>
            <person name="Farrer R.A."/>
            <person name="James T."/>
            <person name="Longcore J."/>
            <person name="Birren B."/>
        </authorList>
    </citation>
    <scope>NUCLEOTIDE SEQUENCE [LARGE SCALE GENOMIC DNA]</scope>
    <source>
        <strain evidence="2 3">JEL423</strain>
    </source>
</reference>
<dbReference type="AlphaFoldDB" id="A0A177WKB8"/>
<feature type="compositionally biased region" description="Polar residues" evidence="1">
    <location>
        <begin position="151"/>
        <end position="170"/>
    </location>
</feature>
<protein>
    <submittedName>
        <fullName evidence="2">Uncharacterized protein</fullName>
    </submittedName>
</protein>
<organism evidence="2 3">
    <name type="scientific">Batrachochytrium dendrobatidis (strain JEL423)</name>
    <dbReference type="NCBI Taxonomy" id="403673"/>
    <lineage>
        <taxon>Eukaryota</taxon>
        <taxon>Fungi</taxon>
        <taxon>Fungi incertae sedis</taxon>
        <taxon>Chytridiomycota</taxon>
        <taxon>Chytridiomycota incertae sedis</taxon>
        <taxon>Chytridiomycetes</taxon>
        <taxon>Rhizophydiales</taxon>
        <taxon>Rhizophydiales incertae sedis</taxon>
        <taxon>Batrachochytrium</taxon>
    </lineage>
</organism>
<feature type="compositionally biased region" description="Polar residues" evidence="1">
    <location>
        <begin position="96"/>
        <end position="136"/>
    </location>
</feature>
<feature type="compositionally biased region" description="Polar residues" evidence="1">
    <location>
        <begin position="533"/>
        <end position="554"/>
    </location>
</feature>
<evidence type="ECO:0000313" key="3">
    <source>
        <dbReference type="Proteomes" id="UP000077115"/>
    </source>
</evidence>
<sequence>MTPYDLYIGHLLDITNHLNPKDCAVASHDAIQTAPKGSKWTVWIGEELRTRFVDCKQRLLPTGTHGQFIALLLALKEEHTRRTRSQGHAFDHGHPQQHQSLTHSPDQTSGFRPQALQQASPQRTYSFGQSPTQSYPHTPPPHLQQKPIHHVSNQHLSRRPSSVYSGSPQPSALVHPEHWRHQPSHNPHHPQYALPYQQHGRPNPPQRPASASGDVYGMGHHSDYYQHHAPPQNMNANYRIPMGSPSSQSANLPAYNFSRGLSAGNANHIRTASQGGYRMYPTSMGGGGHMSENQVTTSPLSVSFHRRINHDRMNSYPNEYHPNRMMDTKRSHDQMNDISGSQSVHPINYRSEAGLEAKRPAHASYANESNLMPLNHSPMPSIKQSPSQYSSPYLYHDQPRAPHSWQEQAHNERPEKKIDIRGIGETPENGFDHSSPRYAASNLRQNSNVDLDLSNASHRAALANSHRGSSPLATTPVLRQEEHQLKQSKEHSSALVDDKSNVLSSANEHAAMADLTDADAKTKSRVSKDSPGLWTSQSTLPRNQTQYTSRRFSF</sequence>
<dbReference type="Proteomes" id="UP000077115">
    <property type="component" value="Unassembled WGS sequence"/>
</dbReference>
<reference evidence="2 3" key="1">
    <citation type="submission" date="2006-10" db="EMBL/GenBank/DDBJ databases">
        <title>The Genome Sequence of Batrachochytrium dendrobatidis JEL423.</title>
        <authorList>
            <consortium name="The Broad Institute Genome Sequencing Platform"/>
            <person name="Birren B."/>
            <person name="Lander E."/>
            <person name="Galagan J."/>
            <person name="Cuomo C."/>
            <person name="Devon K."/>
            <person name="Jaffe D."/>
            <person name="Butler J."/>
            <person name="Alvarez P."/>
            <person name="Gnerre S."/>
            <person name="Grabherr M."/>
            <person name="Kleber M."/>
            <person name="Mauceli E."/>
            <person name="Brockman W."/>
            <person name="Young S."/>
            <person name="LaButti K."/>
            <person name="Sykes S."/>
            <person name="DeCaprio D."/>
            <person name="Crawford M."/>
            <person name="Koehrsen M."/>
            <person name="Engels R."/>
            <person name="Montgomery P."/>
            <person name="Pearson M."/>
            <person name="Howarth C."/>
            <person name="Larson L."/>
            <person name="White J."/>
            <person name="O'Leary S."/>
            <person name="Kodira C."/>
            <person name="Zeng Q."/>
            <person name="Yandava C."/>
            <person name="Alvarado L."/>
            <person name="Longcore J."/>
            <person name="James T."/>
        </authorList>
    </citation>
    <scope>NUCLEOTIDE SEQUENCE [LARGE SCALE GENOMIC DNA]</scope>
    <source>
        <strain evidence="2 3">JEL423</strain>
    </source>
</reference>
<dbReference type="EMBL" id="DS022304">
    <property type="protein sequence ID" value="OAJ40246.1"/>
    <property type="molecule type" value="Genomic_DNA"/>
</dbReference>
<accession>A0A177WKB8</accession>
<feature type="region of interest" description="Disordered" evidence="1">
    <location>
        <begin position="370"/>
        <end position="438"/>
    </location>
</feature>
<feature type="compositionally biased region" description="Basic and acidic residues" evidence="1">
    <location>
        <begin position="518"/>
        <end position="528"/>
    </location>
</feature>
<feature type="region of interest" description="Disordered" evidence="1">
    <location>
        <begin position="503"/>
        <end position="554"/>
    </location>
</feature>